<dbReference type="OrthoDB" id="7475922at2"/>
<comment type="caution">
    <text evidence="1">The sequence shown here is derived from an EMBL/GenBank/DDBJ whole genome shotgun (WGS) entry which is preliminary data.</text>
</comment>
<evidence type="ECO:0000313" key="1">
    <source>
        <dbReference type="EMBL" id="KEQ53741.1"/>
    </source>
</evidence>
<evidence type="ECO:0000313" key="2">
    <source>
        <dbReference type="Proteomes" id="UP000028411"/>
    </source>
</evidence>
<dbReference type="RefSeq" id="WP_037450703.1">
    <property type="nucleotide sequence ID" value="NZ_JFHR01000018.1"/>
</dbReference>
<dbReference type="Proteomes" id="UP000028411">
    <property type="component" value="Unassembled WGS sequence"/>
</dbReference>
<dbReference type="EMBL" id="JFHR01000018">
    <property type="protein sequence ID" value="KEQ53741.1"/>
    <property type="molecule type" value="Genomic_DNA"/>
</dbReference>
<accession>A0A081REW8</accession>
<organism evidence="1 2">
    <name type="scientific">Sphingobium chlorophenolicum</name>
    <dbReference type="NCBI Taxonomy" id="46429"/>
    <lineage>
        <taxon>Bacteria</taxon>
        <taxon>Pseudomonadati</taxon>
        <taxon>Pseudomonadota</taxon>
        <taxon>Alphaproteobacteria</taxon>
        <taxon>Sphingomonadales</taxon>
        <taxon>Sphingomonadaceae</taxon>
        <taxon>Sphingobium</taxon>
    </lineage>
</organism>
<dbReference type="eggNOG" id="ENOG5031B9R">
    <property type="taxonomic scope" value="Bacteria"/>
</dbReference>
<name>A0A081REW8_SPHCR</name>
<gene>
    <name evidence="1" type="ORF">BV95_01957</name>
</gene>
<proteinExistence type="predicted"/>
<dbReference type="PATRIC" id="fig|46429.4.peg.1928"/>
<sequence>MATSYRHYNIRLERSQWDRLSAIAAEQKLTVADIIRSALDVFLSSSDVLTASQRRLARISEFQQLALDVIIREQYPELRDRLVAETDKRLVQYHGA</sequence>
<protein>
    <recommendedName>
        <fullName evidence="3">Ribbon-helix-helix domain-containing protein</fullName>
    </recommendedName>
</protein>
<dbReference type="AlphaFoldDB" id="A0A081REW8"/>
<evidence type="ECO:0008006" key="3">
    <source>
        <dbReference type="Google" id="ProtNLM"/>
    </source>
</evidence>
<reference evidence="1 2" key="1">
    <citation type="submission" date="2014-02" db="EMBL/GenBank/DDBJ databases">
        <title>Whole genome sequence of Sphingobium chlorophenolicum NBRC 16172.</title>
        <authorList>
            <person name="Gan H.M."/>
            <person name="Gan H.Y."/>
            <person name="Chew T.H."/>
            <person name="Savka M.A."/>
        </authorList>
    </citation>
    <scope>NUCLEOTIDE SEQUENCE [LARGE SCALE GENOMIC DNA]</scope>
    <source>
        <strain evidence="1 2">NBRC 16172</strain>
    </source>
</reference>